<dbReference type="SUPFAM" id="SSF82714">
    <property type="entry name" value="Multidrug efflux transporter AcrB TolC docking domain, DN and DC subdomains"/>
    <property type="match status" value="2"/>
</dbReference>
<feature type="transmembrane region" description="Helical" evidence="9">
    <location>
        <begin position="475"/>
        <end position="499"/>
    </location>
</feature>
<feature type="transmembrane region" description="Helical" evidence="9">
    <location>
        <begin position="933"/>
        <end position="954"/>
    </location>
</feature>
<dbReference type="InterPro" id="IPR001036">
    <property type="entry name" value="Acrflvin-R"/>
</dbReference>
<dbReference type="FunFam" id="3.30.70.1430:FF:000001">
    <property type="entry name" value="Efflux pump membrane transporter"/>
    <property type="match status" value="1"/>
</dbReference>
<evidence type="ECO:0000313" key="12">
    <source>
        <dbReference type="Proteomes" id="UP000708298"/>
    </source>
</evidence>
<dbReference type="EMBL" id="JAESVB010000008">
    <property type="protein sequence ID" value="MCB8876827.1"/>
    <property type="molecule type" value="Genomic_DNA"/>
</dbReference>
<dbReference type="GO" id="GO:0042910">
    <property type="term" value="F:xenobiotic transmembrane transporter activity"/>
    <property type="evidence" value="ECO:0007669"/>
    <property type="project" value="TreeGrafter"/>
</dbReference>
<dbReference type="GO" id="GO:0009636">
    <property type="term" value="P:response to toxic substance"/>
    <property type="evidence" value="ECO:0007669"/>
    <property type="project" value="UniProtKB-ARBA"/>
</dbReference>
<dbReference type="SUPFAM" id="SSF82693">
    <property type="entry name" value="Multidrug efflux transporter AcrB pore domain, PN1, PN2, PC1 and PC2 subdomains"/>
    <property type="match status" value="4"/>
</dbReference>
<evidence type="ECO:0000259" key="10">
    <source>
        <dbReference type="PROSITE" id="PS50156"/>
    </source>
</evidence>
<dbReference type="Gene3D" id="3.30.70.1320">
    <property type="entry name" value="Multidrug efflux transporter AcrB pore domain like"/>
    <property type="match status" value="1"/>
</dbReference>
<keyword evidence="4" id="KW-1003">Cell membrane</keyword>
<dbReference type="InterPro" id="IPR027463">
    <property type="entry name" value="AcrB_DN_DC_subdom"/>
</dbReference>
<dbReference type="NCBIfam" id="TIGR00915">
    <property type="entry name" value="2A0602"/>
    <property type="match status" value="1"/>
</dbReference>
<gene>
    <name evidence="11" type="ORF">ASILVAE211_16665</name>
</gene>
<evidence type="ECO:0000256" key="5">
    <source>
        <dbReference type="ARBA" id="ARBA00022519"/>
    </source>
</evidence>
<feature type="transmembrane region" description="Helical" evidence="9">
    <location>
        <begin position="440"/>
        <end position="469"/>
    </location>
</feature>
<evidence type="ECO:0000256" key="1">
    <source>
        <dbReference type="ARBA" id="ARBA00004429"/>
    </source>
</evidence>
<keyword evidence="8 9" id="KW-0472">Membrane</keyword>
<comment type="similarity">
    <text evidence="2 9">Belongs to the resistance-nodulation-cell division (RND) (TC 2.A.6) family.</text>
</comment>
<reference evidence="11" key="2">
    <citation type="submission" date="2021-01" db="EMBL/GenBank/DDBJ databases">
        <authorList>
            <person name="Mieszkin S."/>
            <person name="Pouder E."/>
            <person name="Alain K."/>
        </authorList>
    </citation>
    <scope>NUCLEOTIDE SEQUENCE</scope>
    <source>
        <strain evidence="11">HW T2.11</strain>
    </source>
</reference>
<organism evidence="11 12">
    <name type="scientific">Acidisoma silvae</name>
    <dbReference type="NCBI Taxonomy" id="2802396"/>
    <lineage>
        <taxon>Bacteria</taxon>
        <taxon>Pseudomonadati</taxon>
        <taxon>Pseudomonadota</taxon>
        <taxon>Alphaproteobacteria</taxon>
        <taxon>Acetobacterales</taxon>
        <taxon>Acidocellaceae</taxon>
        <taxon>Acidisoma</taxon>
    </lineage>
</organism>
<evidence type="ECO:0000256" key="8">
    <source>
        <dbReference type="ARBA" id="ARBA00023136"/>
    </source>
</evidence>
<keyword evidence="7 9" id="KW-1133">Transmembrane helix</keyword>
<dbReference type="PANTHER" id="PTHR32063">
    <property type="match status" value="1"/>
</dbReference>
<evidence type="ECO:0000256" key="4">
    <source>
        <dbReference type="ARBA" id="ARBA00022475"/>
    </source>
</evidence>
<feature type="transmembrane region" description="Helical" evidence="9">
    <location>
        <begin position="1011"/>
        <end position="1037"/>
    </location>
</feature>
<evidence type="ECO:0000256" key="6">
    <source>
        <dbReference type="ARBA" id="ARBA00022692"/>
    </source>
</evidence>
<keyword evidence="5 9" id="KW-0997">Cell inner membrane</keyword>
<dbReference type="PROSITE" id="PS50156">
    <property type="entry name" value="SSD"/>
    <property type="match status" value="1"/>
</dbReference>
<proteinExistence type="inferred from homology"/>
<evidence type="ECO:0000256" key="7">
    <source>
        <dbReference type="ARBA" id="ARBA00022989"/>
    </source>
</evidence>
<dbReference type="Proteomes" id="UP000708298">
    <property type="component" value="Unassembled WGS sequence"/>
</dbReference>
<evidence type="ECO:0000256" key="2">
    <source>
        <dbReference type="ARBA" id="ARBA00010942"/>
    </source>
</evidence>
<dbReference type="AlphaFoldDB" id="A0A964E060"/>
<feature type="transmembrane region" description="Helical" evidence="9">
    <location>
        <begin position="882"/>
        <end position="900"/>
    </location>
</feature>
<sequence>MRLTHFFIDHPRFATVLSIFVTLLGLGALFVLPVAQYPEVVPPTVQITTTYPGASAETVAKTVATPLEQEINGVENMLYMGSQSTGDGKLTITVTFRIGTDLNVAQMLTQNRVEDALPRLPDDVQRLGVQVRKSTPSILLAVHVFSPNKSRDLLYLSNYVTLHIKDAVARLQGVGDVQFLGGREYAMRIWLDPDKVAAHDLDASEVLASLRAQNIQVSAGILNQPPVAGSEAYQINVEALGRLTTPEQFANIVVKSDGQGRITRVRDIGWVEVGAADYGSSAYVDRTDAASLLFYAEPGANSLAVEHEVLTTMKTLSADFPPGVAYEIVYDPTIFIAKSVHEVIITIFIAILLVVGVVFVFLQTWRATIIPVIAIPVSLVGTFIILAACGISLNNLSLFGLVLAVGIVVDDAIVVVENVERNIRAGMSPKDAAHRTMDEVGGALISIALTLCAVFVPAAFLSGIAGLFFKQFAVTIAASTVISCLVSLTLSPALCAVLFKAHTAHDAHSRNFARRALDGAFGGFNTGFEKLSAGYAGLTRRLIRGMALVLVAYIGLIGLTGFQFSRAPTGFIPEQDQGYLITIIQLPPGATLARTEKVVKQATDIILKTKGIEHAAPFAGLDAITSTVASNSGTIFSGLPSLYSHSLKGVTANTVLADLRQRLSVIKDAYVLTVPPPPVQGLGSSGGFKMMLEDRAGVGPDALVAATKKLVAAANQDPDFAGVFTLFNAGSPSVYADIDREKVEKLDLSPTDVFSTLEVYLGSQYVNDFNYLGRTYQVIVQADGQFRRSADDVSRLKVRNSLGEMVPIGSVADLKTDTIPYRVPRYNLFPAAEVQGVAAPGVATGTALHRMEELAHQVLPRGVSFEWTELAFQQQEKGTPTLLVFGAAALFVFLVLVAQYESWKLPLAIVLIVPMCLLASVTGLLGRGMPIDILAQIGFVVLVGLAAKNAILIVEFARQKEDDDKATPAEAAVHAARTRLRPILMTSFAFILGVAPLAVATGAGAEMRQSLGTAVLFGMLGVTVFGLLFTPTFYTVIRKLGRGARS</sequence>
<dbReference type="SUPFAM" id="SSF82866">
    <property type="entry name" value="Multidrug efflux transporter AcrB transmembrane domain"/>
    <property type="match status" value="2"/>
</dbReference>
<feature type="transmembrane region" description="Helical" evidence="9">
    <location>
        <begin position="343"/>
        <end position="362"/>
    </location>
</feature>
<name>A0A964E060_9PROT</name>
<accession>A0A964E060</accession>
<feature type="transmembrane region" description="Helical" evidence="9">
    <location>
        <begin position="545"/>
        <end position="564"/>
    </location>
</feature>
<dbReference type="NCBIfam" id="NF000282">
    <property type="entry name" value="RND_permease_1"/>
    <property type="match status" value="1"/>
</dbReference>
<dbReference type="Gene3D" id="1.20.1640.10">
    <property type="entry name" value="Multidrug efflux transporter AcrB transmembrane domain"/>
    <property type="match status" value="2"/>
</dbReference>
<dbReference type="Gene3D" id="3.30.2090.10">
    <property type="entry name" value="Multidrug efflux transporter AcrB TolC docking domain, DN and DC subdomains"/>
    <property type="match status" value="2"/>
</dbReference>
<evidence type="ECO:0000256" key="3">
    <source>
        <dbReference type="ARBA" id="ARBA00022448"/>
    </source>
</evidence>
<feature type="domain" description="SSD" evidence="10">
    <location>
        <begin position="344"/>
        <end position="497"/>
    </location>
</feature>
<dbReference type="Gene3D" id="3.30.70.1440">
    <property type="entry name" value="Multidrug efflux transporter AcrB pore domain"/>
    <property type="match status" value="1"/>
</dbReference>
<feature type="transmembrane region" description="Helical" evidence="9">
    <location>
        <begin position="369"/>
        <end position="393"/>
    </location>
</feature>
<comment type="subcellular location">
    <subcellularLocation>
        <location evidence="1 9">Cell inner membrane</location>
        <topology evidence="1 9">Multi-pass membrane protein</topology>
    </subcellularLocation>
</comment>
<comment type="caution">
    <text evidence="11">The sequence shown here is derived from an EMBL/GenBank/DDBJ whole genome shotgun (WGS) entry which is preliminary data.</text>
</comment>
<evidence type="ECO:0000313" key="11">
    <source>
        <dbReference type="EMBL" id="MCB8876827.1"/>
    </source>
</evidence>
<reference evidence="11" key="1">
    <citation type="journal article" date="2021" name="Microorganisms">
        <title>Acidisoma silvae sp. nov. and Acidisomacellulosilytica sp. nov., Two Acidophilic Bacteria Isolated from Decaying Wood, Hydrolyzing Cellulose and Producing Poly-3-hydroxybutyrate.</title>
        <authorList>
            <person name="Mieszkin S."/>
            <person name="Pouder E."/>
            <person name="Uroz S."/>
            <person name="Simon-Colin C."/>
            <person name="Alain K."/>
        </authorList>
    </citation>
    <scope>NUCLEOTIDE SEQUENCE</scope>
    <source>
        <strain evidence="11">HW T2.11</strain>
    </source>
</reference>
<dbReference type="RefSeq" id="WP_227322486.1">
    <property type="nucleotide sequence ID" value="NZ_JAESVB010000008.1"/>
</dbReference>
<dbReference type="GO" id="GO:0015562">
    <property type="term" value="F:efflux transmembrane transporter activity"/>
    <property type="evidence" value="ECO:0007669"/>
    <property type="project" value="InterPro"/>
</dbReference>
<dbReference type="InterPro" id="IPR000731">
    <property type="entry name" value="SSD"/>
</dbReference>
<feature type="transmembrane region" description="Helical" evidence="9">
    <location>
        <begin position="399"/>
        <end position="419"/>
    </location>
</feature>
<protein>
    <recommendedName>
        <fullName evidence="9">Efflux pump membrane transporter</fullName>
    </recommendedName>
</protein>
<dbReference type="Pfam" id="PF00873">
    <property type="entry name" value="ACR_tran"/>
    <property type="match status" value="1"/>
</dbReference>
<evidence type="ECO:0000256" key="9">
    <source>
        <dbReference type="RuleBase" id="RU364070"/>
    </source>
</evidence>
<feature type="transmembrane region" description="Helical" evidence="9">
    <location>
        <begin position="907"/>
        <end position="927"/>
    </location>
</feature>
<dbReference type="Gene3D" id="3.30.70.1430">
    <property type="entry name" value="Multidrug efflux transporter AcrB pore domain"/>
    <property type="match status" value="2"/>
</dbReference>
<feature type="transmembrane region" description="Helical" evidence="9">
    <location>
        <begin position="12"/>
        <end position="35"/>
    </location>
</feature>
<dbReference type="FunFam" id="1.20.1640.10:FF:000001">
    <property type="entry name" value="Efflux pump membrane transporter"/>
    <property type="match status" value="1"/>
</dbReference>
<dbReference type="GO" id="GO:0005886">
    <property type="term" value="C:plasma membrane"/>
    <property type="evidence" value="ECO:0007669"/>
    <property type="project" value="UniProtKB-SubCell"/>
</dbReference>
<keyword evidence="3 9" id="KW-0813">Transport</keyword>
<dbReference type="InterPro" id="IPR004764">
    <property type="entry name" value="MdtF-like"/>
</dbReference>
<keyword evidence="12" id="KW-1185">Reference proteome</keyword>
<feature type="transmembrane region" description="Helical" evidence="9">
    <location>
        <begin position="983"/>
        <end position="1005"/>
    </location>
</feature>
<keyword evidence="6 9" id="KW-0812">Transmembrane</keyword>
<dbReference type="PRINTS" id="PR00702">
    <property type="entry name" value="ACRIFLAVINRP"/>
</dbReference>
<dbReference type="PANTHER" id="PTHR32063:SF11">
    <property type="entry name" value="CATION OR DRUG EFFLUX SYSTEM PROTEIN"/>
    <property type="match status" value="1"/>
</dbReference>